<protein>
    <recommendedName>
        <fullName evidence="3">13 kDa deflagellation-inducible protein</fullName>
    </recommendedName>
</protein>
<dbReference type="InterPro" id="IPR033362">
    <property type="entry name" value="SSNA1_fam"/>
</dbReference>
<evidence type="ECO:0000313" key="2">
    <source>
        <dbReference type="EMBL" id="CRZ11941.1"/>
    </source>
</evidence>
<evidence type="ECO:0000256" key="1">
    <source>
        <dbReference type="SAM" id="Coils"/>
    </source>
</evidence>
<proteinExistence type="predicted"/>
<dbReference type="PANTHER" id="PTHR28661:SF1">
    <property type="entry name" value="MICROTUBULE NUCLEATION FACTOR SSNA1"/>
    <property type="match status" value="1"/>
</dbReference>
<accession>A0A0H5RDV4</accession>
<evidence type="ECO:0008006" key="3">
    <source>
        <dbReference type="Google" id="ProtNLM"/>
    </source>
</evidence>
<sequence>MAMQAANMQNYNTELAKCIEELRDKREKVNQAMSKEERDRGVIQRELATLTEKYHRLNDSIAKKAEAIGEYDRTIQETEAAYMKIVESSQTLLHVLKRETQNLTKRRLSSEVIKD</sequence>
<feature type="coiled-coil region" evidence="1">
    <location>
        <begin position="8"/>
        <end position="39"/>
    </location>
</feature>
<organism evidence="2">
    <name type="scientific">Spongospora subterranea</name>
    <dbReference type="NCBI Taxonomy" id="70186"/>
    <lineage>
        <taxon>Eukaryota</taxon>
        <taxon>Sar</taxon>
        <taxon>Rhizaria</taxon>
        <taxon>Endomyxa</taxon>
        <taxon>Phytomyxea</taxon>
        <taxon>Plasmodiophorida</taxon>
        <taxon>Plasmodiophoridae</taxon>
        <taxon>Spongospora</taxon>
    </lineage>
</organism>
<dbReference type="GO" id="GO:0036064">
    <property type="term" value="C:ciliary basal body"/>
    <property type="evidence" value="ECO:0007669"/>
    <property type="project" value="TreeGrafter"/>
</dbReference>
<keyword evidence="1" id="KW-0175">Coiled coil</keyword>
<dbReference type="EMBL" id="HACM01011499">
    <property type="protein sequence ID" value="CRZ11941.1"/>
    <property type="molecule type" value="Transcribed_RNA"/>
</dbReference>
<dbReference type="AlphaFoldDB" id="A0A0H5RDV4"/>
<reference evidence="2" key="1">
    <citation type="submission" date="2015-04" db="EMBL/GenBank/DDBJ databases">
        <title>The genome sequence of the plant pathogenic Rhizarian Plasmodiophora brassicae reveals insights in its biotrophic life cycle and the origin of chitin synthesis.</title>
        <authorList>
            <person name="Schwelm A."/>
            <person name="Fogelqvist J."/>
            <person name="Knaust A."/>
            <person name="Julke S."/>
            <person name="Lilja T."/>
            <person name="Dhandapani V."/>
            <person name="Bonilla-Rosso G."/>
            <person name="Karlsson M."/>
            <person name="Shevchenko A."/>
            <person name="Choi S.R."/>
            <person name="Kim H.G."/>
            <person name="Park J.Y."/>
            <person name="Lim Y.P."/>
            <person name="Ludwig-Muller J."/>
            <person name="Dixelius C."/>
        </authorList>
    </citation>
    <scope>NUCLEOTIDE SEQUENCE</scope>
    <source>
        <tissue evidence="2">Potato root galls</tissue>
    </source>
</reference>
<dbReference type="PANTHER" id="PTHR28661">
    <property type="entry name" value="SJOEGREN SYNDROME NUCLEAR AUTOANTIGEN 1"/>
    <property type="match status" value="1"/>
</dbReference>
<name>A0A0H5RDV4_9EUKA</name>